<dbReference type="STRING" id="420778.A0A1S8BJX2"/>
<dbReference type="PANTHER" id="PTHR34502:SF5">
    <property type="entry name" value="DUF6594 DOMAIN-CONTAINING PROTEIN"/>
    <property type="match status" value="1"/>
</dbReference>
<evidence type="ECO:0000313" key="3">
    <source>
        <dbReference type="EMBL" id="OMP87553.1"/>
    </source>
</evidence>
<organism evidence="3 4">
    <name type="scientific">Diplodia seriata</name>
    <dbReference type="NCBI Taxonomy" id="420778"/>
    <lineage>
        <taxon>Eukaryota</taxon>
        <taxon>Fungi</taxon>
        <taxon>Dikarya</taxon>
        <taxon>Ascomycota</taxon>
        <taxon>Pezizomycotina</taxon>
        <taxon>Dothideomycetes</taxon>
        <taxon>Dothideomycetes incertae sedis</taxon>
        <taxon>Botryosphaeriales</taxon>
        <taxon>Botryosphaeriaceae</taxon>
        <taxon>Diplodia</taxon>
    </lineage>
</organism>
<dbReference type="EMBL" id="MSZU01000076">
    <property type="protein sequence ID" value="OMP87553.1"/>
    <property type="molecule type" value="Genomic_DNA"/>
</dbReference>
<feature type="transmembrane region" description="Helical" evidence="1">
    <location>
        <begin position="205"/>
        <end position="226"/>
    </location>
</feature>
<dbReference type="PANTHER" id="PTHR34502">
    <property type="entry name" value="DUF6594 DOMAIN-CONTAINING PROTEIN-RELATED"/>
    <property type="match status" value="1"/>
</dbReference>
<accession>A0A1S8BJX2</accession>
<dbReference type="InterPro" id="IPR046529">
    <property type="entry name" value="DUF6594"/>
</dbReference>
<gene>
    <name evidence="3" type="ORF">BK809_0007640</name>
</gene>
<dbReference type="OrthoDB" id="5342093at2759"/>
<dbReference type="Proteomes" id="UP000190776">
    <property type="component" value="Unassembled WGS sequence"/>
</dbReference>
<evidence type="ECO:0000256" key="1">
    <source>
        <dbReference type="SAM" id="Phobius"/>
    </source>
</evidence>
<evidence type="ECO:0000313" key="4">
    <source>
        <dbReference type="Proteomes" id="UP000190776"/>
    </source>
</evidence>
<dbReference type="Pfam" id="PF20237">
    <property type="entry name" value="DUF6594"/>
    <property type="match status" value="1"/>
</dbReference>
<sequence length="277" mass="30681">MAGPPPGYPTLARIMGPYPGMAIFKRFAELNAHSLLIQQAELLEVERELEAARASDTDDRLPYNEKAINLINSGETGPDNSQWQRVLKARELLEKYNSALLRQAEINRLSRPRDYNLELLRDWLGRADGGNNFLKGVEELPWHPKETDDLVALSGTDDPPFMRWTAEKLVPFMFHSGLQSKEPITGLNAGLVEWKDKRYETAARILCILLSTIIPSLAIVVLYFIQSMLIRIIASIGFSAAFSVAVALLTSARPAEIFAATVAFAAVQVVFIGSANA</sequence>
<name>A0A1S8BJX2_9PEZI</name>
<reference evidence="3 4" key="1">
    <citation type="submission" date="2017-01" db="EMBL/GenBank/DDBJ databases">
        <title>Draft genome sequence of Diplodia seriata F98.1, a fungal species involved in grapevine trunk diseases.</title>
        <authorList>
            <person name="Robert-Siegwald G."/>
            <person name="Vallet J."/>
            <person name="Abou-Mansour E."/>
            <person name="Xu J."/>
            <person name="Rey P."/>
            <person name="Bertsch C."/>
            <person name="Rego C."/>
            <person name="Larignon P."/>
            <person name="Fontaine F."/>
            <person name="Lebrun M.-H."/>
        </authorList>
    </citation>
    <scope>NUCLEOTIDE SEQUENCE [LARGE SCALE GENOMIC DNA]</scope>
    <source>
        <strain evidence="3 4">F98.1</strain>
    </source>
</reference>
<dbReference type="AlphaFoldDB" id="A0A1S8BJX2"/>
<feature type="transmembrane region" description="Helical" evidence="1">
    <location>
        <begin position="232"/>
        <end position="250"/>
    </location>
</feature>
<keyword evidence="1" id="KW-0812">Transmembrane</keyword>
<evidence type="ECO:0000259" key="2">
    <source>
        <dbReference type="Pfam" id="PF20237"/>
    </source>
</evidence>
<feature type="domain" description="DUF6594" evidence="2">
    <location>
        <begin position="8"/>
        <end position="269"/>
    </location>
</feature>
<keyword evidence="1" id="KW-0472">Membrane</keyword>
<comment type="caution">
    <text evidence="3">The sequence shown here is derived from an EMBL/GenBank/DDBJ whole genome shotgun (WGS) entry which is preliminary data.</text>
</comment>
<proteinExistence type="predicted"/>
<protein>
    <recommendedName>
        <fullName evidence="2">DUF6594 domain-containing protein</fullName>
    </recommendedName>
</protein>
<feature type="transmembrane region" description="Helical" evidence="1">
    <location>
        <begin position="257"/>
        <end position="275"/>
    </location>
</feature>
<keyword evidence="1" id="KW-1133">Transmembrane helix</keyword>